<feature type="transmembrane region" description="Helical" evidence="5">
    <location>
        <begin position="144"/>
        <end position="163"/>
    </location>
</feature>
<evidence type="ECO:0000313" key="7">
    <source>
        <dbReference type="Proteomes" id="UP000662857"/>
    </source>
</evidence>
<evidence type="ECO:0000256" key="2">
    <source>
        <dbReference type="ARBA" id="ARBA00022692"/>
    </source>
</evidence>
<feature type="transmembrane region" description="Helical" evidence="5">
    <location>
        <begin position="20"/>
        <end position="40"/>
    </location>
</feature>
<keyword evidence="2 5" id="KW-0812">Transmembrane</keyword>
<evidence type="ECO:0000256" key="1">
    <source>
        <dbReference type="ARBA" id="ARBA00004141"/>
    </source>
</evidence>
<keyword evidence="4 5" id="KW-0472">Membrane</keyword>
<feature type="transmembrane region" description="Helical" evidence="5">
    <location>
        <begin position="183"/>
        <end position="204"/>
    </location>
</feature>
<organism evidence="6 7">
    <name type="scientific">Natronosporangium hydrolyticum</name>
    <dbReference type="NCBI Taxonomy" id="2811111"/>
    <lineage>
        <taxon>Bacteria</taxon>
        <taxon>Bacillati</taxon>
        <taxon>Actinomycetota</taxon>
        <taxon>Actinomycetes</taxon>
        <taxon>Micromonosporales</taxon>
        <taxon>Micromonosporaceae</taxon>
        <taxon>Natronosporangium</taxon>
    </lineage>
</organism>
<dbReference type="Gene3D" id="1.20.120.350">
    <property type="entry name" value="Voltage-gated potassium channels. Chain C"/>
    <property type="match status" value="1"/>
</dbReference>
<feature type="transmembrane region" description="Helical" evidence="5">
    <location>
        <begin position="83"/>
        <end position="104"/>
    </location>
</feature>
<dbReference type="SUPFAM" id="SSF81324">
    <property type="entry name" value="Voltage-gated potassium channels"/>
    <property type="match status" value="1"/>
</dbReference>
<gene>
    <name evidence="6" type="ORF">JQS43_04215</name>
</gene>
<feature type="transmembrane region" description="Helical" evidence="5">
    <location>
        <begin position="52"/>
        <end position="71"/>
    </location>
</feature>
<feature type="transmembrane region" description="Helical" evidence="5">
    <location>
        <begin position="110"/>
        <end position="132"/>
    </location>
</feature>
<dbReference type="EMBL" id="CP070499">
    <property type="protein sequence ID" value="QSB15563.1"/>
    <property type="molecule type" value="Genomic_DNA"/>
</dbReference>
<name>A0A895YJN9_9ACTN</name>
<evidence type="ECO:0000256" key="4">
    <source>
        <dbReference type="ARBA" id="ARBA00023136"/>
    </source>
</evidence>
<comment type="subcellular location">
    <subcellularLocation>
        <location evidence="1">Membrane</location>
        <topology evidence="1">Multi-pass membrane protein</topology>
    </subcellularLocation>
</comment>
<dbReference type="Proteomes" id="UP000662857">
    <property type="component" value="Chromosome"/>
</dbReference>
<dbReference type="RefSeq" id="WP_239677741.1">
    <property type="nucleotide sequence ID" value="NZ_CP070499.1"/>
</dbReference>
<evidence type="ECO:0000256" key="5">
    <source>
        <dbReference type="SAM" id="Phobius"/>
    </source>
</evidence>
<dbReference type="GO" id="GO:0016020">
    <property type="term" value="C:membrane"/>
    <property type="evidence" value="ECO:0007669"/>
    <property type="project" value="UniProtKB-SubCell"/>
</dbReference>
<evidence type="ECO:0000256" key="3">
    <source>
        <dbReference type="ARBA" id="ARBA00022989"/>
    </source>
</evidence>
<evidence type="ECO:0000313" key="6">
    <source>
        <dbReference type="EMBL" id="QSB15563.1"/>
    </source>
</evidence>
<dbReference type="InterPro" id="IPR027359">
    <property type="entry name" value="Volt_channel_dom_sf"/>
</dbReference>
<proteinExistence type="predicted"/>
<keyword evidence="7" id="KW-1185">Reference proteome</keyword>
<protein>
    <submittedName>
        <fullName evidence="6">Uncharacterized protein</fullName>
    </submittedName>
</protein>
<dbReference type="AlphaFoldDB" id="A0A895YJN9"/>
<reference evidence="6" key="1">
    <citation type="submission" date="2021-02" db="EMBL/GenBank/DDBJ databases">
        <title>Natrosporangium hydrolyticum gen. nov., sp. nov, a haloalkaliphilic actinobacterium from a soda solonchak soil.</title>
        <authorList>
            <person name="Sorokin D.Y."/>
            <person name="Khijniak T.V."/>
            <person name="Zakharycheva A.P."/>
            <person name="Boueva O.V."/>
            <person name="Ariskina E.V."/>
            <person name="Hahnke R.L."/>
            <person name="Bunk B."/>
            <person name="Sproer C."/>
            <person name="Schumann P."/>
            <person name="Evtushenko L.I."/>
            <person name="Kublanov I.V."/>
        </authorList>
    </citation>
    <scope>NUCLEOTIDE SEQUENCE</scope>
    <source>
        <strain evidence="6">DSM 106523</strain>
    </source>
</reference>
<keyword evidence="3 5" id="KW-1133">Transmembrane helix</keyword>
<sequence length="211" mass="23265">MRQQTRPERDALARRWEQRLAVPVLLAAALAIPAVFLTMLDHPGWQLTGHALNWASLLVLTAETMVLLALCGDKRAWLRHHKWSLLITIVAVPAVIYAIAPVQALRLLTLAKIVGTLRILRANTLVNAGRVLARRLRLPGRWRFALIAAASALAAGFVALVLVDPAAAREHRLLLQELRGWLGAKPALVAGLLLAAVTFLIVLYRRRLPAR</sequence>
<dbReference type="KEGG" id="nhy:JQS43_04215"/>
<accession>A0A895YJN9</accession>